<protein>
    <recommendedName>
        <fullName evidence="3">Initiator binding domain-containing protein</fullName>
    </recommendedName>
</protein>
<dbReference type="EMBL" id="JAPFFF010000103">
    <property type="protein sequence ID" value="KAK8835467.1"/>
    <property type="molecule type" value="Genomic_DNA"/>
</dbReference>
<sequence>MSNKADNIFKFLKAFKNWESKNPLTPVQEKLLMRIMIRVNENHWEEWTPISNDELILETRITNRTTFTKNRDYLKNMGLIRYKKGSKGKRSVFGVNMPIAETTFVFPKTKNNKDYVSPEIHKTIHENENNEDYVSPEIHKTIHENENNEDYVSPEIHKTIHKTVHNNPETPHE</sequence>
<comment type="caution">
    <text evidence="1">The sequence shown here is derived from an EMBL/GenBank/DDBJ whole genome shotgun (WGS) entry which is preliminary data.</text>
</comment>
<evidence type="ECO:0000313" key="1">
    <source>
        <dbReference type="EMBL" id="KAK8835467.1"/>
    </source>
</evidence>
<feature type="non-terminal residue" evidence="1">
    <location>
        <position position="173"/>
    </location>
</feature>
<accession>A0ABR2GPH4</accession>
<proteinExistence type="predicted"/>
<organism evidence="1 2">
    <name type="scientific">Tritrichomonas musculus</name>
    <dbReference type="NCBI Taxonomy" id="1915356"/>
    <lineage>
        <taxon>Eukaryota</taxon>
        <taxon>Metamonada</taxon>
        <taxon>Parabasalia</taxon>
        <taxon>Tritrichomonadida</taxon>
        <taxon>Tritrichomonadidae</taxon>
        <taxon>Tritrichomonas</taxon>
    </lineage>
</organism>
<keyword evidence="2" id="KW-1185">Reference proteome</keyword>
<evidence type="ECO:0008006" key="3">
    <source>
        <dbReference type="Google" id="ProtNLM"/>
    </source>
</evidence>
<name>A0ABR2GPH4_9EUKA</name>
<evidence type="ECO:0000313" key="2">
    <source>
        <dbReference type="Proteomes" id="UP001470230"/>
    </source>
</evidence>
<gene>
    <name evidence="1" type="ORF">M9Y10_004571</name>
</gene>
<reference evidence="1 2" key="1">
    <citation type="submission" date="2024-04" db="EMBL/GenBank/DDBJ databases">
        <title>Tritrichomonas musculus Genome.</title>
        <authorList>
            <person name="Alves-Ferreira E."/>
            <person name="Grigg M."/>
            <person name="Lorenzi H."/>
            <person name="Galac M."/>
        </authorList>
    </citation>
    <scope>NUCLEOTIDE SEQUENCE [LARGE SCALE GENOMIC DNA]</scope>
    <source>
        <strain evidence="1 2">EAF2021</strain>
    </source>
</reference>
<dbReference type="Proteomes" id="UP001470230">
    <property type="component" value="Unassembled WGS sequence"/>
</dbReference>